<comment type="caution">
    <text evidence="1">The sequence shown here is derived from an EMBL/GenBank/DDBJ whole genome shotgun (WGS) entry which is preliminary data.</text>
</comment>
<organism evidence="1 2">
    <name type="scientific">Sphingomonas prati</name>
    <dbReference type="NCBI Taxonomy" id="1843237"/>
    <lineage>
        <taxon>Bacteria</taxon>
        <taxon>Pseudomonadati</taxon>
        <taxon>Pseudomonadota</taxon>
        <taxon>Alphaproteobacteria</taxon>
        <taxon>Sphingomonadales</taxon>
        <taxon>Sphingomonadaceae</taxon>
        <taxon>Sphingomonas</taxon>
    </lineage>
</organism>
<name>A0A7W9BVK7_9SPHN</name>
<gene>
    <name evidence="1" type="ORF">FHS99_003397</name>
</gene>
<sequence length="39" mass="4402">MKLLDAWKQRTRAGSRAEAARLLIFKALRAEGAMPDDDE</sequence>
<evidence type="ECO:0000313" key="1">
    <source>
        <dbReference type="EMBL" id="MBB5730890.1"/>
    </source>
</evidence>
<dbReference type="Proteomes" id="UP000546701">
    <property type="component" value="Unassembled WGS sequence"/>
</dbReference>
<keyword evidence="2" id="KW-1185">Reference proteome</keyword>
<reference evidence="1 2" key="1">
    <citation type="submission" date="2020-08" db="EMBL/GenBank/DDBJ databases">
        <title>Genomic Encyclopedia of Type Strains, Phase IV (KMG-IV): sequencing the most valuable type-strain genomes for metagenomic binning, comparative biology and taxonomic classification.</title>
        <authorList>
            <person name="Goeker M."/>
        </authorList>
    </citation>
    <scope>NUCLEOTIDE SEQUENCE [LARGE SCALE GENOMIC DNA]</scope>
    <source>
        <strain evidence="1 2">DSM 103336</strain>
    </source>
</reference>
<evidence type="ECO:0000313" key="2">
    <source>
        <dbReference type="Proteomes" id="UP000546701"/>
    </source>
</evidence>
<accession>A0A7W9BVK7</accession>
<proteinExistence type="predicted"/>
<dbReference type="EMBL" id="JACIJR010000011">
    <property type="protein sequence ID" value="MBB5730890.1"/>
    <property type="molecule type" value="Genomic_DNA"/>
</dbReference>
<protein>
    <submittedName>
        <fullName evidence="1">Uncharacterized protein</fullName>
    </submittedName>
</protein>
<dbReference type="AlphaFoldDB" id="A0A7W9BVK7"/>